<evidence type="ECO:0000256" key="3">
    <source>
        <dbReference type="ARBA" id="ARBA00022679"/>
    </source>
</evidence>
<dbReference type="SUPFAM" id="SSF55874">
    <property type="entry name" value="ATPase domain of HSP90 chaperone/DNA topoisomerase II/histidine kinase"/>
    <property type="match status" value="1"/>
</dbReference>
<evidence type="ECO:0000256" key="9">
    <source>
        <dbReference type="SAM" id="MobiDB-lite"/>
    </source>
</evidence>
<dbReference type="CDD" id="cd16917">
    <property type="entry name" value="HATPase_UhpB-NarQ-NarX-like"/>
    <property type="match status" value="1"/>
</dbReference>
<dbReference type="InterPro" id="IPR003594">
    <property type="entry name" value="HATPase_dom"/>
</dbReference>
<name>A0ABN2P528_9ACTN</name>
<reference evidence="12 13" key="1">
    <citation type="journal article" date="2019" name="Int. J. Syst. Evol. Microbiol.">
        <title>The Global Catalogue of Microorganisms (GCM) 10K type strain sequencing project: providing services to taxonomists for standard genome sequencing and annotation.</title>
        <authorList>
            <consortium name="The Broad Institute Genomics Platform"/>
            <consortium name="The Broad Institute Genome Sequencing Center for Infectious Disease"/>
            <person name="Wu L."/>
            <person name="Ma J."/>
        </authorList>
    </citation>
    <scope>NUCLEOTIDE SEQUENCE [LARGE SCALE GENOMIC DNA]</scope>
    <source>
        <strain evidence="12 13">JCM 14046</strain>
    </source>
</reference>
<dbReference type="Gene3D" id="1.20.5.1930">
    <property type="match status" value="1"/>
</dbReference>
<keyword evidence="13" id="KW-1185">Reference proteome</keyword>
<sequence>MSGWLAPTAEALSTSARVFVLLTLSGLALYERDSVALVALLAVGAVWIVTRSPLVRRLPTPGGALLEAGLVGLVCGAAMTDSVLPLPLLAVLPFVCGLTRGARGVVETLVLQTAVAVATGVALGGALHSEAVVELVTWVVLGLGLGMMAVFVRSGEEAETDGQAPYRDARHLIRQLLELSDDLRGGLDPVSIGYRLLVRTRDVIPTTRLALHVPAGDGLIVLAGKPGNPRAAAQAADEDAAALAAAVWEDGVARVQGYDFAFRVATDAGMVGVITGSVSERVDPDPFELHRTLRELLARLQPLALQLDAALLFAEVRDAATLDERRRLGREMHDGVAQDIASMGYMVDMMLEAPSSPEQQADLELLRSTMTRVLSEVRRSVQTLRADVDTSPSLGAAIGDISRNLTDVSGVPIRIRIEEGTTRLWPSVEAELVRITQEALQNAVRHAHAEVVEVSCRVQPPGFDITVRDDGLGIRSVRPDSHGLQIMRERAALIGAELDIRDAPGGGTVVSVRHRTPHEDEAYADPHPEVGPAPSESIATRHVTAGSRRDQPTD</sequence>
<accession>A0ABN2P528</accession>
<evidence type="ECO:0000313" key="13">
    <source>
        <dbReference type="Proteomes" id="UP001501612"/>
    </source>
</evidence>
<keyword evidence="5" id="KW-0418">Kinase</keyword>
<evidence type="ECO:0000313" key="12">
    <source>
        <dbReference type="EMBL" id="GAA1912373.1"/>
    </source>
</evidence>
<feature type="region of interest" description="Disordered" evidence="9">
    <location>
        <begin position="515"/>
        <end position="554"/>
    </location>
</feature>
<feature type="transmembrane region" description="Helical" evidence="10">
    <location>
        <begin position="35"/>
        <end position="50"/>
    </location>
</feature>
<feature type="domain" description="Histidine kinase/HSP90-like ATPase" evidence="11">
    <location>
        <begin position="427"/>
        <end position="518"/>
    </location>
</feature>
<organism evidence="12 13">
    <name type="scientific">Nocardioides lentus</name>
    <dbReference type="NCBI Taxonomy" id="338077"/>
    <lineage>
        <taxon>Bacteria</taxon>
        <taxon>Bacillati</taxon>
        <taxon>Actinomycetota</taxon>
        <taxon>Actinomycetes</taxon>
        <taxon>Propionibacteriales</taxon>
        <taxon>Nocardioidaceae</taxon>
        <taxon>Nocardioides</taxon>
    </lineage>
</organism>
<keyword evidence="3" id="KW-0808">Transferase</keyword>
<dbReference type="RefSeq" id="WP_344005178.1">
    <property type="nucleotide sequence ID" value="NZ_BAAAMY010000002.1"/>
</dbReference>
<keyword evidence="4 10" id="KW-0812">Transmembrane</keyword>
<gene>
    <name evidence="12" type="ORF">GCM10009737_12350</name>
</gene>
<evidence type="ECO:0000256" key="5">
    <source>
        <dbReference type="ARBA" id="ARBA00022777"/>
    </source>
</evidence>
<evidence type="ECO:0000256" key="8">
    <source>
        <dbReference type="ARBA" id="ARBA00023136"/>
    </source>
</evidence>
<evidence type="ECO:0000256" key="1">
    <source>
        <dbReference type="ARBA" id="ARBA00004651"/>
    </source>
</evidence>
<feature type="transmembrane region" description="Helical" evidence="10">
    <location>
        <begin position="70"/>
        <end position="96"/>
    </location>
</feature>
<keyword evidence="2" id="KW-1003">Cell membrane</keyword>
<dbReference type="SMART" id="SM00387">
    <property type="entry name" value="HATPase_c"/>
    <property type="match status" value="1"/>
</dbReference>
<evidence type="ECO:0000256" key="6">
    <source>
        <dbReference type="ARBA" id="ARBA00022989"/>
    </source>
</evidence>
<dbReference type="Pfam" id="PF02518">
    <property type="entry name" value="HATPase_c"/>
    <property type="match status" value="1"/>
</dbReference>
<dbReference type="InterPro" id="IPR036890">
    <property type="entry name" value="HATPase_C_sf"/>
</dbReference>
<dbReference type="Proteomes" id="UP001501612">
    <property type="component" value="Unassembled WGS sequence"/>
</dbReference>
<keyword evidence="7" id="KW-0902">Two-component regulatory system</keyword>
<dbReference type="PANTHER" id="PTHR24421:SF37">
    <property type="entry name" value="SENSOR HISTIDINE KINASE NARS"/>
    <property type="match status" value="1"/>
</dbReference>
<dbReference type="InterPro" id="IPR050482">
    <property type="entry name" value="Sensor_HK_TwoCompSys"/>
</dbReference>
<dbReference type="Pfam" id="PF07730">
    <property type="entry name" value="HisKA_3"/>
    <property type="match status" value="1"/>
</dbReference>
<evidence type="ECO:0000256" key="10">
    <source>
        <dbReference type="SAM" id="Phobius"/>
    </source>
</evidence>
<dbReference type="EMBL" id="BAAAMY010000002">
    <property type="protein sequence ID" value="GAA1912373.1"/>
    <property type="molecule type" value="Genomic_DNA"/>
</dbReference>
<evidence type="ECO:0000259" key="11">
    <source>
        <dbReference type="SMART" id="SM00387"/>
    </source>
</evidence>
<keyword evidence="6 10" id="KW-1133">Transmembrane helix</keyword>
<evidence type="ECO:0000256" key="4">
    <source>
        <dbReference type="ARBA" id="ARBA00022692"/>
    </source>
</evidence>
<feature type="compositionally biased region" description="Basic and acidic residues" evidence="9">
    <location>
        <begin position="517"/>
        <end position="528"/>
    </location>
</feature>
<dbReference type="PANTHER" id="PTHR24421">
    <property type="entry name" value="NITRATE/NITRITE SENSOR PROTEIN NARX-RELATED"/>
    <property type="match status" value="1"/>
</dbReference>
<protein>
    <recommendedName>
        <fullName evidence="11">Histidine kinase/HSP90-like ATPase domain-containing protein</fullName>
    </recommendedName>
</protein>
<evidence type="ECO:0000256" key="2">
    <source>
        <dbReference type="ARBA" id="ARBA00022475"/>
    </source>
</evidence>
<dbReference type="InterPro" id="IPR011712">
    <property type="entry name" value="Sig_transdc_His_kin_sub3_dim/P"/>
</dbReference>
<feature type="transmembrane region" description="Helical" evidence="10">
    <location>
        <begin position="135"/>
        <end position="152"/>
    </location>
</feature>
<comment type="caution">
    <text evidence="12">The sequence shown here is derived from an EMBL/GenBank/DDBJ whole genome shotgun (WGS) entry which is preliminary data.</text>
</comment>
<comment type="subcellular location">
    <subcellularLocation>
        <location evidence="1">Cell membrane</location>
        <topology evidence="1">Multi-pass membrane protein</topology>
    </subcellularLocation>
</comment>
<feature type="transmembrane region" description="Helical" evidence="10">
    <location>
        <begin position="108"/>
        <end position="129"/>
    </location>
</feature>
<evidence type="ECO:0000256" key="7">
    <source>
        <dbReference type="ARBA" id="ARBA00023012"/>
    </source>
</evidence>
<proteinExistence type="predicted"/>
<keyword evidence="8 10" id="KW-0472">Membrane</keyword>
<dbReference type="Gene3D" id="3.30.565.10">
    <property type="entry name" value="Histidine kinase-like ATPase, C-terminal domain"/>
    <property type="match status" value="1"/>
</dbReference>